<evidence type="ECO:0000256" key="1">
    <source>
        <dbReference type="ARBA" id="ARBA00004141"/>
    </source>
</evidence>
<dbReference type="InterPro" id="IPR051401">
    <property type="entry name" value="GtrA_CellWall_Glycosyl"/>
</dbReference>
<feature type="domain" description="GtrA/DPMS transmembrane" evidence="8">
    <location>
        <begin position="15"/>
        <end position="128"/>
    </location>
</feature>
<feature type="transmembrane region" description="Helical" evidence="7">
    <location>
        <begin position="12"/>
        <end position="32"/>
    </location>
</feature>
<keyword evidence="3 7" id="KW-0812">Transmembrane</keyword>
<evidence type="ECO:0000313" key="9">
    <source>
        <dbReference type="EMBL" id="NII99925.1"/>
    </source>
</evidence>
<comment type="similarity">
    <text evidence="2">Belongs to the GtrA family.</text>
</comment>
<feature type="region of interest" description="Disordered" evidence="6">
    <location>
        <begin position="137"/>
        <end position="161"/>
    </location>
</feature>
<evidence type="ECO:0000256" key="7">
    <source>
        <dbReference type="SAM" id="Phobius"/>
    </source>
</evidence>
<name>A0ABX0TG76_9MICC</name>
<evidence type="ECO:0000256" key="6">
    <source>
        <dbReference type="SAM" id="MobiDB-lite"/>
    </source>
</evidence>
<dbReference type="EMBL" id="JAAOZD010000001">
    <property type="protein sequence ID" value="NII99925.1"/>
    <property type="molecule type" value="Genomic_DNA"/>
</dbReference>
<organism evidence="9 10">
    <name type="scientific">Paenarthrobacter ilicis</name>
    <dbReference type="NCBI Taxonomy" id="43665"/>
    <lineage>
        <taxon>Bacteria</taxon>
        <taxon>Bacillati</taxon>
        <taxon>Actinomycetota</taxon>
        <taxon>Actinomycetes</taxon>
        <taxon>Micrococcales</taxon>
        <taxon>Micrococcaceae</taxon>
        <taxon>Paenarthrobacter</taxon>
    </lineage>
</organism>
<reference evidence="9 10" key="1">
    <citation type="submission" date="2020-03" db="EMBL/GenBank/DDBJ databases">
        <title>Genomic Encyclopedia of Type Strains, Phase III (KMG-III): the genomes of soil and plant-associated and newly described type strains.</title>
        <authorList>
            <person name="Whitman W."/>
        </authorList>
    </citation>
    <scope>NUCLEOTIDE SEQUENCE [LARGE SCALE GENOMIC DNA]</scope>
    <source>
        <strain evidence="9 10">CECT 4207</strain>
    </source>
</reference>
<feature type="transmembrane region" description="Helical" evidence="7">
    <location>
        <begin position="72"/>
        <end position="94"/>
    </location>
</feature>
<feature type="transmembrane region" description="Helical" evidence="7">
    <location>
        <begin position="100"/>
        <end position="123"/>
    </location>
</feature>
<dbReference type="InterPro" id="IPR007267">
    <property type="entry name" value="GtrA_DPMS_TM"/>
</dbReference>
<comment type="subcellular location">
    <subcellularLocation>
        <location evidence="1">Membrane</location>
        <topology evidence="1">Multi-pass membrane protein</topology>
    </subcellularLocation>
</comment>
<evidence type="ECO:0000256" key="2">
    <source>
        <dbReference type="ARBA" id="ARBA00009399"/>
    </source>
</evidence>
<feature type="transmembrane region" description="Helical" evidence="7">
    <location>
        <begin position="38"/>
        <end position="60"/>
    </location>
</feature>
<sequence length="161" mass="17655">MKAFIGKFMASSLFKFLVVGGLSFLVDLGLLALCFQVFGWPLWLATGAGFWGSFFFNYFLQRHFAFNGGGTALGGVLRYSVLLAFNTVAVMGIVELFQFLGAGYVVGKVVATIVTMGWNYFIYKHWIFPQQKQVKNATEPVNGEPDSGLPAQKLTPNSSEG</sequence>
<dbReference type="PANTHER" id="PTHR38459:SF1">
    <property type="entry name" value="PROPHAGE BACTOPRENOL-LINKED GLUCOSE TRANSLOCASE HOMOLOG"/>
    <property type="match status" value="1"/>
</dbReference>
<evidence type="ECO:0000256" key="5">
    <source>
        <dbReference type="ARBA" id="ARBA00023136"/>
    </source>
</evidence>
<evidence type="ECO:0000256" key="3">
    <source>
        <dbReference type="ARBA" id="ARBA00022692"/>
    </source>
</evidence>
<evidence type="ECO:0000259" key="8">
    <source>
        <dbReference type="Pfam" id="PF04138"/>
    </source>
</evidence>
<dbReference type="RefSeq" id="WP_167263114.1">
    <property type="nucleotide sequence ID" value="NZ_BAAAVO010000002.1"/>
</dbReference>
<protein>
    <submittedName>
        <fullName evidence="9">Flippase GtrA</fullName>
    </submittedName>
</protein>
<evidence type="ECO:0000256" key="4">
    <source>
        <dbReference type="ARBA" id="ARBA00022989"/>
    </source>
</evidence>
<evidence type="ECO:0000313" key="10">
    <source>
        <dbReference type="Proteomes" id="UP000802392"/>
    </source>
</evidence>
<accession>A0ABX0TG76</accession>
<keyword evidence="5 7" id="KW-0472">Membrane</keyword>
<proteinExistence type="inferred from homology"/>
<dbReference type="Proteomes" id="UP000802392">
    <property type="component" value="Unassembled WGS sequence"/>
</dbReference>
<keyword evidence="4 7" id="KW-1133">Transmembrane helix</keyword>
<comment type="caution">
    <text evidence="9">The sequence shown here is derived from an EMBL/GenBank/DDBJ whole genome shotgun (WGS) entry which is preliminary data.</text>
</comment>
<gene>
    <name evidence="9" type="ORF">FHR86_000224</name>
</gene>
<keyword evidence="10" id="KW-1185">Reference proteome</keyword>
<dbReference type="Pfam" id="PF04138">
    <property type="entry name" value="GtrA_DPMS_TM"/>
    <property type="match status" value="1"/>
</dbReference>
<dbReference type="PANTHER" id="PTHR38459">
    <property type="entry name" value="PROPHAGE BACTOPRENOL-LINKED GLUCOSE TRANSLOCASE HOMOLOG"/>
    <property type="match status" value="1"/>
</dbReference>